<dbReference type="EMBL" id="OX459123">
    <property type="protein sequence ID" value="CAI9109335.1"/>
    <property type="molecule type" value="Genomic_DNA"/>
</dbReference>
<keyword evidence="5" id="KW-1185">Reference proteome</keyword>
<organism evidence="4 5">
    <name type="scientific">Oldenlandia corymbosa var. corymbosa</name>
    <dbReference type="NCBI Taxonomy" id="529605"/>
    <lineage>
        <taxon>Eukaryota</taxon>
        <taxon>Viridiplantae</taxon>
        <taxon>Streptophyta</taxon>
        <taxon>Embryophyta</taxon>
        <taxon>Tracheophyta</taxon>
        <taxon>Spermatophyta</taxon>
        <taxon>Magnoliopsida</taxon>
        <taxon>eudicotyledons</taxon>
        <taxon>Gunneridae</taxon>
        <taxon>Pentapetalae</taxon>
        <taxon>asterids</taxon>
        <taxon>lamiids</taxon>
        <taxon>Gentianales</taxon>
        <taxon>Rubiaceae</taxon>
        <taxon>Rubioideae</taxon>
        <taxon>Spermacoceae</taxon>
        <taxon>Hedyotis-Oldenlandia complex</taxon>
        <taxon>Oldenlandia</taxon>
    </lineage>
</organism>
<name>A0AAV1DN95_OLDCO</name>
<evidence type="ECO:0000256" key="3">
    <source>
        <dbReference type="ARBA" id="ARBA00022927"/>
    </source>
</evidence>
<keyword evidence="2" id="KW-0813">Transport</keyword>
<dbReference type="SUPFAM" id="SSF48371">
    <property type="entry name" value="ARM repeat"/>
    <property type="match status" value="1"/>
</dbReference>
<sequence length="149" mass="16440">MRVAEVKRHCSHLVTDNIYESKLKKEACWTISNITAGNKEQIQEAKKEAAWALSNPISGGTLEQIKFLESQGCIMTKPLCDLLVCSDPNLIRACLTALENILEVGEVEKNLGDTGSVNVFAKMIDEANGKEKIENLPICNDNDNKISFS</sequence>
<evidence type="ECO:0000313" key="5">
    <source>
        <dbReference type="Proteomes" id="UP001161247"/>
    </source>
</evidence>
<dbReference type="PANTHER" id="PTHR23316">
    <property type="entry name" value="IMPORTIN ALPHA"/>
    <property type="match status" value="1"/>
</dbReference>
<keyword evidence="3" id="KW-0653">Protein transport</keyword>
<protein>
    <submittedName>
        <fullName evidence="4">OLC1v1009139C1</fullName>
    </submittedName>
</protein>
<dbReference type="AlphaFoldDB" id="A0AAV1DN95"/>
<comment type="similarity">
    <text evidence="1">Belongs to the importin alpha family.</text>
</comment>
<evidence type="ECO:0000256" key="2">
    <source>
        <dbReference type="ARBA" id="ARBA00022448"/>
    </source>
</evidence>
<dbReference type="InterPro" id="IPR011989">
    <property type="entry name" value="ARM-like"/>
</dbReference>
<gene>
    <name evidence="4" type="ORF">OLC1_LOCUS17260</name>
</gene>
<dbReference type="GO" id="GO:0015031">
    <property type="term" value="P:protein transport"/>
    <property type="evidence" value="ECO:0007669"/>
    <property type="project" value="UniProtKB-KW"/>
</dbReference>
<dbReference type="InterPro" id="IPR016024">
    <property type="entry name" value="ARM-type_fold"/>
</dbReference>
<evidence type="ECO:0000313" key="4">
    <source>
        <dbReference type="EMBL" id="CAI9109335.1"/>
    </source>
</evidence>
<reference evidence="4" key="1">
    <citation type="submission" date="2023-03" db="EMBL/GenBank/DDBJ databases">
        <authorList>
            <person name="Julca I."/>
        </authorList>
    </citation>
    <scope>NUCLEOTIDE SEQUENCE</scope>
</reference>
<accession>A0AAV1DN95</accession>
<dbReference type="Gene3D" id="1.25.10.10">
    <property type="entry name" value="Leucine-rich Repeat Variant"/>
    <property type="match status" value="1"/>
</dbReference>
<proteinExistence type="inferred from homology"/>
<evidence type="ECO:0000256" key="1">
    <source>
        <dbReference type="ARBA" id="ARBA00010394"/>
    </source>
</evidence>
<dbReference type="Proteomes" id="UP001161247">
    <property type="component" value="Chromosome 6"/>
</dbReference>